<accession>A0A392QCF0</accession>
<evidence type="ECO:0000313" key="2">
    <source>
        <dbReference type="Proteomes" id="UP000265520"/>
    </source>
</evidence>
<sequence>MCEAIDRSVTEKHSSSTFDKLYGAANIYYNYSGTSKCFDLNDNSDPHDLGGWQWQIEID</sequence>
<comment type="caution">
    <text evidence="1">The sequence shown here is derived from an EMBL/GenBank/DDBJ whole genome shotgun (WGS) entry which is preliminary data.</text>
</comment>
<dbReference type="Gene3D" id="1.20.120.980">
    <property type="entry name" value="Serine carboxypeptidase S28, SKS domain"/>
    <property type="match status" value="1"/>
</dbReference>
<dbReference type="Proteomes" id="UP000265520">
    <property type="component" value="Unassembled WGS sequence"/>
</dbReference>
<dbReference type="AlphaFoldDB" id="A0A392QCF0"/>
<proteinExistence type="predicted"/>
<keyword evidence="1" id="KW-0645">Protease</keyword>
<protein>
    <submittedName>
        <fullName evidence="1">Lysosomal pro-X carboxypeptidase-like protein</fullName>
    </submittedName>
</protein>
<keyword evidence="2" id="KW-1185">Reference proteome</keyword>
<keyword evidence="1" id="KW-0121">Carboxypeptidase</keyword>
<keyword evidence="1" id="KW-0378">Hydrolase</keyword>
<evidence type="ECO:0000313" key="1">
    <source>
        <dbReference type="EMBL" id="MCI21559.1"/>
    </source>
</evidence>
<dbReference type="InterPro" id="IPR042269">
    <property type="entry name" value="Ser_carbopepase_S28_SKS"/>
</dbReference>
<dbReference type="EMBL" id="LXQA010125537">
    <property type="protein sequence ID" value="MCI21559.1"/>
    <property type="molecule type" value="Genomic_DNA"/>
</dbReference>
<organism evidence="1 2">
    <name type="scientific">Trifolium medium</name>
    <dbReference type="NCBI Taxonomy" id="97028"/>
    <lineage>
        <taxon>Eukaryota</taxon>
        <taxon>Viridiplantae</taxon>
        <taxon>Streptophyta</taxon>
        <taxon>Embryophyta</taxon>
        <taxon>Tracheophyta</taxon>
        <taxon>Spermatophyta</taxon>
        <taxon>Magnoliopsida</taxon>
        <taxon>eudicotyledons</taxon>
        <taxon>Gunneridae</taxon>
        <taxon>Pentapetalae</taxon>
        <taxon>rosids</taxon>
        <taxon>fabids</taxon>
        <taxon>Fabales</taxon>
        <taxon>Fabaceae</taxon>
        <taxon>Papilionoideae</taxon>
        <taxon>50 kb inversion clade</taxon>
        <taxon>NPAAA clade</taxon>
        <taxon>Hologalegina</taxon>
        <taxon>IRL clade</taxon>
        <taxon>Trifolieae</taxon>
        <taxon>Trifolium</taxon>
    </lineage>
</organism>
<dbReference type="GO" id="GO:0004180">
    <property type="term" value="F:carboxypeptidase activity"/>
    <property type="evidence" value="ECO:0007669"/>
    <property type="project" value="UniProtKB-KW"/>
</dbReference>
<reference evidence="1 2" key="1">
    <citation type="journal article" date="2018" name="Front. Plant Sci.">
        <title>Red Clover (Trifolium pratense) and Zigzag Clover (T. medium) - A Picture of Genomic Similarities and Differences.</title>
        <authorList>
            <person name="Dluhosova J."/>
            <person name="Istvanek J."/>
            <person name="Nedelnik J."/>
            <person name="Repkova J."/>
        </authorList>
    </citation>
    <scope>NUCLEOTIDE SEQUENCE [LARGE SCALE GENOMIC DNA]</scope>
    <source>
        <strain evidence="2">cv. 10/8</strain>
        <tissue evidence="1">Leaf</tissue>
    </source>
</reference>
<name>A0A392QCF0_9FABA</name>